<evidence type="ECO:0000313" key="2">
    <source>
        <dbReference type="Proteomes" id="UP001235343"/>
    </source>
</evidence>
<dbReference type="Gene3D" id="1.25.40.290">
    <property type="entry name" value="ARM repeat domains"/>
    <property type="match status" value="1"/>
</dbReference>
<gene>
    <name evidence="1" type="ORF">QQS35_17885</name>
</gene>
<proteinExistence type="predicted"/>
<evidence type="ECO:0000313" key="1">
    <source>
        <dbReference type="EMBL" id="MDL4842312.1"/>
    </source>
</evidence>
<comment type="caution">
    <text evidence="1">The sequence shown here is derived from an EMBL/GenBank/DDBJ whole genome shotgun (WGS) entry which is preliminary data.</text>
</comment>
<sequence>MGEPLKDIYHEQFFKTFAQKVHQVYPAFSTNSFVEDIMNEDWEKLELKKRIRHISITLGKHLPANFEEAIAVLYQIDETCVGFPYLFFPDFIEVYGQKEEHWELSMAALQRFTSKSSSEFAIRPFILLDPERAMNQMKSWATHSNEHVRRLASEGCRPSLPWGQALPIFKKDPTPPLSILEILKNDPSLYVRKSVANNLNDIAKDNPSVVLETARRWKGVTPGTDWIIRHGCRTLIRQANPEVLTLFGYTKINNPEDLFSVTSLSLSPSHVTIGEANELEYELHIREGAHVHIRIEYGIDFIKSRGTTSRKLFLLSDREVPGGSTIKKQRKLNWNDLSTRKHYPGEHKIVLLVNGVEVAEDIVELKAKDN</sequence>
<dbReference type="EMBL" id="JASTZU010000058">
    <property type="protein sequence ID" value="MDL4842312.1"/>
    <property type="molecule type" value="Genomic_DNA"/>
</dbReference>
<keyword evidence="2" id="KW-1185">Reference proteome</keyword>
<accession>A0ABT7L8W7</accession>
<dbReference type="InterPro" id="IPR016024">
    <property type="entry name" value="ARM-type_fold"/>
</dbReference>
<protein>
    <recommendedName>
        <fullName evidence="3">DNA alkylation repair protein</fullName>
    </recommendedName>
</protein>
<dbReference type="SUPFAM" id="SSF48371">
    <property type="entry name" value="ARM repeat"/>
    <property type="match status" value="1"/>
</dbReference>
<evidence type="ECO:0008006" key="3">
    <source>
        <dbReference type="Google" id="ProtNLM"/>
    </source>
</evidence>
<dbReference type="Proteomes" id="UP001235343">
    <property type="component" value="Unassembled WGS sequence"/>
</dbReference>
<organism evidence="1 2">
    <name type="scientific">Aquibacillus rhizosphaerae</name>
    <dbReference type="NCBI Taxonomy" id="3051431"/>
    <lineage>
        <taxon>Bacteria</taxon>
        <taxon>Bacillati</taxon>
        <taxon>Bacillota</taxon>
        <taxon>Bacilli</taxon>
        <taxon>Bacillales</taxon>
        <taxon>Bacillaceae</taxon>
        <taxon>Aquibacillus</taxon>
    </lineage>
</organism>
<dbReference type="RefSeq" id="WP_285933592.1">
    <property type="nucleotide sequence ID" value="NZ_JASTZU010000058.1"/>
</dbReference>
<name>A0ABT7L8W7_9BACI</name>
<reference evidence="1 2" key="1">
    <citation type="submission" date="2023-06" db="EMBL/GenBank/DDBJ databases">
        <title>Aquibacillus rhizosphaerae LR5S19.</title>
        <authorList>
            <person name="Sun J.-Q."/>
        </authorList>
    </citation>
    <scope>NUCLEOTIDE SEQUENCE [LARGE SCALE GENOMIC DNA]</scope>
    <source>
        <strain evidence="1 2">LR5S19</strain>
    </source>
</reference>